<dbReference type="AlphaFoldDB" id="A0A845LEX6"/>
<evidence type="ECO:0000256" key="4">
    <source>
        <dbReference type="ARBA" id="ARBA00015492"/>
    </source>
</evidence>
<evidence type="ECO:0000256" key="9">
    <source>
        <dbReference type="ARBA" id="ARBA00022741"/>
    </source>
</evidence>
<dbReference type="GO" id="GO:0005524">
    <property type="term" value="F:ATP binding"/>
    <property type="evidence" value="ECO:0007669"/>
    <property type="project" value="UniProtKB-UniRule"/>
</dbReference>
<dbReference type="NCBIfam" id="TIGR00057">
    <property type="entry name" value="L-threonylcarbamoyladenylate synthase"/>
    <property type="match status" value="1"/>
</dbReference>
<dbReference type="GO" id="GO:0000049">
    <property type="term" value="F:tRNA binding"/>
    <property type="evidence" value="ECO:0007669"/>
    <property type="project" value="TreeGrafter"/>
</dbReference>
<dbReference type="Proteomes" id="UP000471031">
    <property type="component" value="Unassembled WGS sequence"/>
</dbReference>
<dbReference type="PIRSF" id="PIRSF004930">
    <property type="entry name" value="Tln_factor_SUA5"/>
    <property type="match status" value="1"/>
</dbReference>
<evidence type="ECO:0000313" key="16">
    <source>
        <dbReference type="EMBL" id="MZP43169.1"/>
    </source>
</evidence>
<feature type="binding site" evidence="14">
    <location>
        <position position="158"/>
    </location>
    <ligand>
        <name>ATP</name>
        <dbReference type="ChEBI" id="CHEBI:30616"/>
    </ligand>
</feature>
<keyword evidence="9 13" id="KW-0547">Nucleotide-binding</keyword>
<dbReference type="InterPro" id="IPR010923">
    <property type="entry name" value="T(6)A37_SUA5"/>
</dbReference>
<feature type="binding site" evidence="14">
    <location>
        <position position="150"/>
    </location>
    <ligand>
        <name>ATP</name>
        <dbReference type="ChEBI" id="CHEBI:30616"/>
    </ligand>
</feature>
<comment type="function">
    <text evidence="13">Required for the formation of a threonylcarbamoyl group on adenosine at position 37 (t(6)A37) in tRNAs that read codons beginning with adenine.</text>
</comment>
<dbReference type="GO" id="GO:0061710">
    <property type="term" value="F:L-threonylcarbamoyladenylate synthase"/>
    <property type="evidence" value="ECO:0007669"/>
    <property type="project" value="UniProtKB-EC"/>
</dbReference>
<dbReference type="Pfam" id="PF01300">
    <property type="entry name" value="Sua5_yciO_yrdC"/>
    <property type="match status" value="1"/>
</dbReference>
<keyword evidence="5 13" id="KW-0963">Cytoplasm</keyword>
<dbReference type="EMBL" id="WXEX01000006">
    <property type="protein sequence ID" value="MZP43169.1"/>
    <property type="molecule type" value="Genomic_DNA"/>
</dbReference>
<keyword evidence="7 13" id="KW-0819">tRNA processing</keyword>
<keyword evidence="8 13" id="KW-0548">Nucleotidyltransferase</keyword>
<feature type="binding site" evidence="14">
    <location>
        <position position="124"/>
    </location>
    <ligand>
        <name>ATP</name>
        <dbReference type="ChEBI" id="CHEBI:30616"/>
    </ligand>
</feature>
<evidence type="ECO:0000313" key="17">
    <source>
        <dbReference type="Proteomes" id="UP000471031"/>
    </source>
</evidence>
<evidence type="ECO:0000256" key="8">
    <source>
        <dbReference type="ARBA" id="ARBA00022695"/>
    </source>
</evidence>
<accession>A0A845LEX6</accession>
<feature type="binding site" evidence="14">
    <location>
        <position position="128"/>
    </location>
    <ligand>
        <name>L-threonine</name>
        <dbReference type="ChEBI" id="CHEBI:57926"/>
    </ligand>
</feature>
<gene>
    <name evidence="16" type="ORF">GTO89_08980</name>
</gene>
<feature type="binding site" evidence="14">
    <location>
        <position position="148"/>
    </location>
    <ligand>
        <name>L-threonine</name>
        <dbReference type="ChEBI" id="CHEBI:57926"/>
    </ligand>
</feature>
<proteinExistence type="inferred from homology"/>
<comment type="caution">
    <text evidence="16">The sequence shown here is derived from an EMBL/GenBank/DDBJ whole genome shotgun (WGS) entry which is preliminary data.</text>
</comment>
<feature type="domain" description="YrdC-like" evidence="15">
    <location>
        <begin position="20"/>
        <end position="206"/>
    </location>
</feature>
<dbReference type="InterPro" id="IPR038385">
    <property type="entry name" value="Sua5/YwlC_C"/>
</dbReference>
<evidence type="ECO:0000256" key="14">
    <source>
        <dbReference type="PIRSR" id="PIRSR004930-1"/>
    </source>
</evidence>
<comment type="subcellular location">
    <subcellularLocation>
        <location evidence="1 13">Cytoplasm</location>
    </subcellularLocation>
</comment>
<evidence type="ECO:0000259" key="15">
    <source>
        <dbReference type="PROSITE" id="PS51163"/>
    </source>
</evidence>
<dbReference type="InterPro" id="IPR050156">
    <property type="entry name" value="TC-AMP_synthase_SUA5"/>
</dbReference>
<feature type="binding site" evidence="14">
    <location>
        <position position="202"/>
    </location>
    <ligand>
        <name>ATP</name>
        <dbReference type="ChEBI" id="CHEBI:30616"/>
    </ligand>
</feature>
<keyword evidence="17" id="KW-1185">Reference proteome</keyword>
<dbReference type="EC" id="2.7.7.87" evidence="3 13"/>
<dbReference type="GO" id="GO:0006450">
    <property type="term" value="P:regulation of translational fidelity"/>
    <property type="evidence" value="ECO:0007669"/>
    <property type="project" value="TreeGrafter"/>
</dbReference>
<keyword evidence="10 13" id="KW-0067">ATP-binding</keyword>
<evidence type="ECO:0000256" key="11">
    <source>
        <dbReference type="ARBA" id="ARBA00029774"/>
    </source>
</evidence>
<dbReference type="Gene3D" id="3.40.50.11030">
    <property type="entry name" value="Threonylcarbamoyl-AMP synthase, C-terminal domain"/>
    <property type="match status" value="1"/>
</dbReference>
<dbReference type="InterPro" id="IPR017945">
    <property type="entry name" value="DHBP_synth_RibB-like_a/b_dom"/>
</dbReference>
<dbReference type="PANTHER" id="PTHR17490:SF16">
    <property type="entry name" value="THREONYLCARBAMOYL-AMP SYNTHASE"/>
    <property type="match status" value="1"/>
</dbReference>
<evidence type="ECO:0000256" key="12">
    <source>
        <dbReference type="ARBA" id="ARBA00048366"/>
    </source>
</evidence>
<dbReference type="GO" id="GO:0008033">
    <property type="term" value="P:tRNA processing"/>
    <property type="evidence" value="ECO:0007669"/>
    <property type="project" value="UniProtKB-KW"/>
</dbReference>
<evidence type="ECO:0000256" key="7">
    <source>
        <dbReference type="ARBA" id="ARBA00022694"/>
    </source>
</evidence>
<dbReference type="SUPFAM" id="SSF55821">
    <property type="entry name" value="YrdC/RibB"/>
    <property type="match status" value="1"/>
</dbReference>
<protein>
    <recommendedName>
        <fullName evidence="4 13">Threonylcarbamoyl-AMP synthase</fullName>
        <shortName evidence="13">TC-AMP synthase</shortName>
        <ecNumber evidence="3 13">2.7.7.87</ecNumber>
    </recommendedName>
    <alternativeName>
        <fullName evidence="11 13">L-threonylcarbamoyladenylate synthase</fullName>
    </alternativeName>
</protein>
<dbReference type="OrthoDB" id="9814580at2"/>
<evidence type="ECO:0000256" key="1">
    <source>
        <dbReference type="ARBA" id="ARBA00004496"/>
    </source>
</evidence>
<dbReference type="Gene3D" id="3.90.870.10">
    <property type="entry name" value="DHBP synthase"/>
    <property type="match status" value="1"/>
</dbReference>
<dbReference type="Pfam" id="PF03481">
    <property type="entry name" value="Sua5_C"/>
    <property type="match status" value="1"/>
</dbReference>
<feature type="binding site" evidence="14">
    <location>
        <position position="65"/>
    </location>
    <ligand>
        <name>ATP</name>
        <dbReference type="ChEBI" id="CHEBI:30616"/>
    </ligand>
</feature>
<evidence type="ECO:0000256" key="2">
    <source>
        <dbReference type="ARBA" id="ARBA00007663"/>
    </source>
</evidence>
<dbReference type="InterPro" id="IPR006070">
    <property type="entry name" value="Sua5-like_dom"/>
</dbReference>
<evidence type="ECO:0000256" key="6">
    <source>
        <dbReference type="ARBA" id="ARBA00022679"/>
    </source>
</evidence>
<evidence type="ECO:0000256" key="5">
    <source>
        <dbReference type="ARBA" id="ARBA00022490"/>
    </source>
</evidence>
<dbReference type="GO" id="GO:0003725">
    <property type="term" value="F:double-stranded RNA binding"/>
    <property type="evidence" value="ECO:0007669"/>
    <property type="project" value="UniProtKB-UniRule"/>
</dbReference>
<dbReference type="PROSITE" id="PS51163">
    <property type="entry name" value="YRDC"/>
    <property type="match status" value="1"/>
</dbReference>
<keyword evidence="6 13" id="KW-0808">Transferase</keyword>
<evidence type="ECO:0000256" key="13">
    <source>
        <dbReference type="PIRNR" id="PIRNR004930"/>
    </source>
</evidence>
<comment type="catalytic activity">
    <reaction evidence="12 13">
        <text>L-threonine + hydrogencarbonate + ATP = L-threonylcarbamoyladenylate + diphosphate + H2O</text>
        <dbReference type="Rhea" id="RHEA:36407"/>
        <dbReference type="ChEBI" id="CHEBI:15377"/>
        <dbReference type="ChEBI" id="CHEBI:17544"/>
        <dbReference type="ChEBI" id="CHEBI:30616"/>
        <dbReference type="ChEBI" id="CHEBI:33019"/>
        <dbReference type="ChEBI" id="CHEBI:57926"/>
        <dbReference type="ChEBI" id="CHEBI:73682"/>
        <dbReference type="EC" id="2.7.7.87"/>
    </reaction>
</comment>
<feature type="binding site" evidence="14">
    <location>
        <position position="42"/>
    </location>
    <ligand>
        <name>L-threonine</name>
        <dbReference type="ChEBI" id="CHEBI:57926"/>
    </ligand>
</feature>
<reference evidence="16 17" key="1">
    <citation type="submission" date="2020-01" db="EMBL/GenBank/DDBJ databases">
        <title>Whole genome sequence of Heliobacterium gestii DSM 11169.</title>
        <authorList>
            <person name="Kyndt J.A."/>
            <person name="Meyer T.E."/>
        </authorList>
    </citation>
    <scope>NUCLEOTIDE SEQUENCE [LARGE SCALE GENOMIC DNA]</scope>
    <source>
        <strain evidence="16 17">DSM 11169</strain>
    </source>
</reference>
<dbReference type="PANTHER" id="PTHR17490">
    <property type="entry name" value="SUA5"/>
    <property type="match status" value="1"/>
</dbReference>
<evidence type="ECO:0000256" key="10">
    <source>
        <dbReference type="ARBA" id="ARBA00022840"/>
    </source>
</evidence>
<feature type="binding site" evidence="14">
    <location>
        <position position="188"/>
    </location>
    <ligand>
        <name>L-threonine</name>
        <dbReference type="ChEBI" id="CHEBI:57926"/>
    </ligand>
</feature>
<dbReference type="FunFam" id="3.90.870.10:FF:000009">
    <property type="entry name" value="Threonylcarbamoyl-AMP synthase, putative"/>
    <property type="match status" value="1"/>
</dbReference>
<feature type="binding site" evidence="14">
    <location>
        <position position="262"/>
    </location>
    <ligand>
        <name>ATP</name>
        <dbReference type="ChEBI" id="CHEBI:30616"/>
    </ligand>
</feature>
<evidence type="ECO:0000256" key="3">
    <source>
        <dbReference type="ARBA" id="ARBA00012584"/>
    </source>
</evidence>
<organism evidence="16 17">
    <name type="scientific">Heliomicrobium gestii</name>
    <name type="common">Heliobacterium gestii</name>
    <dbReference type="NCBI Taxonomy" id="2699"/>
    <lineage>
        <taxon>Bacteria</taxon>
        <taxon>Bacillati</taxon>
        <taxon>Bacillota</taxon>
        <taxon>Clostridia</taxon>
        <taxon>Eubacteriales</taxon>
        <taxon>Heliobacteriaceae</taxon>
        <taxon>Heliomicrobium</taxon>
    </lineage>
</organism>
<dbReference type="InterPro" id="IPR005145">
    <property type="entry name" value="Sua5_C"/>
</dbReference>
<dbReference type="RefSeq" id="WP_161261731.1">
    <property type="nucleotide sequence ID" value="NZ_JAFBDC010000005.1"/>
</dbReference>
<feature type="binding site" evidence="14">
    <location>
        <position position="74"/>
    </location>
    <ligand>
        <name>L-threonine</name>
        <dbReference type="ChEBI" id="CHEBI:57926"/>
    </ligand>
</feature>
<feature type="binding site" evidence="14">
    <location>
        <position position="69"/>
    </location>
    <ligand>
        <name>ATP</name>
        <dbReference type="ChEBI" id="CHEBI:30616"/>
    </ligand>
</feature>
<sequence length="392" mass="41117">MAAEAKDTKIWPVDPQQLSPGALLEAAACLRAGGLVAFPTETVYGLGADGLNGPAVAAIFTAKGRPSDNPLILHIAAMDEVAALTLDFPPLARRLAERFWPGPLTLVLPASSLVPPVVTAGLATVALRMPSHPVARELIRAAGVPVAAPSANRSGRPSPTVAEHVREDLWGRIDGIVDGGACDFGLESTVVDARGEAAVILRPGGVTPEMIEAMGIPVQPFHAIGRRDAVAVAVQGDERPAPTASIQEDFVPPSPGMKYVHYAPQAPLYLLDGNREEQRAALRRLLDTAAAAVKGDGAGEVTGLLLSEETFREIGRRLPGPGDDGPGDKWVVRLTGSREDLTTVAQGLFGAIRSFDQTPVSRIVAETYPPVGIGRAVMNRLEKAAGGRRWLG</sequence>
<name>A0A845LEX6_HELGE</name>
<comment type="similarity">
    <text evidence="2 13">Belongs to the SUA5 family.</text>
</comment>
<dbReference type="GO" id="GO:0005737">
    <property type="term" value="C:cytoplasm"/>
    <property type="evidence" value="ECO:0007669"/>
    <property type="project" value="UniProtKB-SubCell"/>
</dbReference>